<dbReference type="GO" id="GO:0005829">
    <property type="term" value="C:cytosol"/>
    <property type="evidence" value="ECO:0007669"/>
    <property type="project" value="TreeGrafter"/>
</dbReference>
<comment type="caution">
    <text evidence="5">The sequence shown here is derived from an EMBL/GenBank/DDBJ whole genome shotgun (WGS) entry which is preliminary data.</text>
</comment>
<evidence type="ECO:0000256" key="2">
    <source>
        <dbReference type="ARBA" id="ARBA00022842"/>
    </source>
</evidence>
<evidence type="ECO:0000313" key="6">
    <source>
        <dbReference type="Proteomes" id="UP001190700"/>
    </source>
</evidence>
<proteinExistence type="predicted"/>
<accession>A0AAE0GQ33</accession>
<dbReference type="Proteomes" id="UP001190700">
    <property type="component" value="Unassembled WGS sequence"/>
</dbReference>
<keyword evidence="3" id="KW-0413">Isomerase</keyword>
<dbReference type="GO" id="GO:0004614">
    <property type="term" value="F:phosphoglucomutase activity"/>
    <property type="evidence" value="ECO:0007669"/>
    <property type="project" value="InterPro"/>
</dbReference>
<reference evidence="5 6" key="1">
    <citation type="journal article" date="2015" name="Genome Biol. Evol.">
        <title>Comparative Genomics of a Bacterivorous Green Alga Reveals Evolutionary Causalities and Consequences of Phago-Mixotrophic Mode of Nutrition.</title>
        <authorList>
            <person name="Burns J.A."/>
            <person name="Paasch A."/>
            <person name="Narechania A."/>
            <person name="Kim E."/>
        </authorList>
    </citation>
    <scope>NUCLEOTIDE SEQUENCE [LARGE SCALE GENOMIC DNA]</scope>
    <source>
        <strain evidence="5 6">PLY_AMNH</strain>
    </source>
</reference>
<dbReference type="InterPro" id="IPR036900">
    <property type="entry name" value="A-D-PHexomutase_C_sf"/>
</dbReference>
<dbReference type="PANTHER" id="PTHR22573">
    <property type="entry name" value="PHOSPHOHEXOMUTASE FAMILY MEMBER"/>
    <property type="match status" value="1"/>
</dbReference>
<keyword evidence="1" id="KW-0479">Metal-binding</keyword>
<keyword evidence="2" id="KW-0460">Magnesium</keyword>
<evidence type="ECO:0000313" key="5">
    <source>
        <dbReference type="EMBL" id="KAK3282309.1"/>
    </source>
</evidence>
<evidence type="ECO:0000256" key="1">
    <source>
        <dbReference type="ARBA" id="ARBA00022723"/>
    </source>
</evidence>
<dbReference type="SUPFAM" id="SSF55957">
    <property type="entry name" value="Phosphoglucomutase, C-terminal domain"/>
    <property type="match status" value="1"/>
</dbReference>
<feature type="domain" description="Alpha-D-phosphohexomutase alpha/beta/alpha" evidence="4">
    <location>
        <begin position="48"/>
        <end position="113"/>
    </location>
</feature>
<dbReference type="Pfam" id="PF24947">
    <property type="entry name" value="PGM1_C_vert_fung"/>
    <property type="match status" value="1"/>
</dbReference>
<dbReference type="InterPro" id="IPR045244">
    <property type="entry name" value="PGM"/>
</dbReference>
<evidence type="ECO:0000259" key="4">
    <source>
        <dbReference type="Pfam" id="PF02880"/>
    </source>
</evidence>
<dbReference type="InterPro" id="IPR005846">
    <property type="entry name" value="A-D-PHexomutase_a/b/a-III"/>
</dbReference>
<dbReference type="GO" id="GO:0046872">
    <property type="term" value="F:metal ion binding"/>
    <property type="evidence" value="ECO:0007669"/>
    <property type="project" value="UniProtKB-KW"/>
</dbReference>
<dbReference type="EMBL" id="LGRX02003381">
    <property type="protein sequence ID" value="KAK3282309.1"/>
    <property type="molecule type" value="Genomic_DNA"/>
</dbReference>
<dbReference type="SUPFAM" id="SSF53738">
    <property type="entry name" value="Phosphoglucomutase, first 3 domains"/>
    <property type="match status" value="1"/>
</dbReference>
<sequence>MPTSCALDHVCKKFDIPFFEVTLPLLGPGIAAWQCLSSRAWRLPRLAHSMVPTGWKFFGNLMDSKAIYGKEDYTPFICGEESFGTGSNHVREKDGMWAVLAWLSILATKNPDPAKPLVGIEEINMDFWKEFGRNYYVRYDYEGVDKDAANALMKRMASGDALKETTDLDGYTIASAEVFEYRDPVDDSFSPNQGFCFKFTDGSRVVFRLSGTGVVGATIRMYLEKYEPATGDLDQAATEVVKPIAALGLKLSKLQELTGRAEPTVIT</sequence>
<dbReference type="Gene3D" id="3.30.310.50">
    <property type="entry name" value="Alpha-D-phosphohexomutase, C-terminal domain"/>
    <property type="match status" value="1"/>
</dbReference>
<dbReference type="PANTHER" id="PTHR22573:SF2">
    <property type="entry name" value="PHOSPHOGLUCOMUTASE"/>
    <property type="match status" value="1"/>
</dbReference>
<gene>
    <name evidence="5" type="ORF">CYMTET_9947</name>
</gene>
<organism evidence="5 6">
    <name type="scientific">Cymbomonas tetramitiformis</name>
    <dbReference type="NCBI Taxonomy" id="36881"/>
    <lineage>
        <taxon>Eukaryota</taxon>
        <taxon>Viridiplantae</taxon>
        <taxon>Chlorophyta</taxon>
        <taxon>Pyramimonadophyceae</taxon>
        <taxon>Pyramimonadales</taxon>
        <taxon>Pyramimonadaceae</taxon>
        <taxon>Cymbomonas</taxon>
    </lineage>
</organism>
<keyword evidence="6" id="KW-1185">Reference proteome</keyword>
<protein>
    <recommendedName>
        <fullName evidence="4">Alpha-D-phosphohexomutase alpha/beta/alpha domain-containing protein</fullName>
    </recommendedName>
</protein>
<dbReference type="GO" id="GO:0005975">
    <property type="term" value="P:carbohydrate metabolic process"/>
    <property type="evidence" value="ECO:0007669"/>
    <property type="project" value="InterPro"/>
</dbReference>
<dbReference type="Gene3D" id="3.40.120.10">
    <property type="entry name" value="Alpha-D-Glucose-1,6-Bisphosphate, subunit A, domain 3"/>
    <property type="match status" value="1"/>
</dbReference>
<dbReference type="InterPro" id="IPR016055">
    <property type="entry name" value="A-D-PHexomutase_a/b/a-I/II/III"/>
</dbReference>
<dbReference type="AlphaFoldDB" id="A0AAE0GQ33"/>
<evidence type="ECO:0000256" key="3">
    <source>
        <dbReference type="ARBA" id="ARBA00023235"/>
    </source>
</evidence>
<dbReference type="FunFam" id="3.30.310.50:FF:000002">
    <property type="entry name" value="Phosphoglucomutase 5"/>
    <property type="match status" value="1"/>
</dbReference>
<dbReference type="Pfam" id="PF02880">
    <property type="entry name" value="PGM_PMM_III"/>
    <property type="match status" value="1"/>
</dbReference>
<name>A0AAE0GQ33_9CHLO</name>